<dbReference type="EMBL" id="BAAAUF010000045">
    <property type="protein sequence ID" value="GAA3058135.1"/>
    <property type="molecule type" value="Genomic_DNA"/>
</dbReference>
<reference evidence="3" key="1">
    <citation type="journal article" date="2019" name="Int. J. Syst. Evol. Microbiol.">
        <title>The Global Catalogue of Microorganisms (GCM) 10K type strain sequencing project: providing services to taxonomists for standard genome sequencing and annotation.</title>
        <authorList>
            <consortium name="The Broad Institute Genomics Platform"/>
            <consortium name="The Broad Institute Genome Sequencing Center for Infectious Disease"/>
            <person name="Wu L."/>
            <person name="Ma J."/>
        </authorList>
    </citation>
    <scope>NUCLEOTIDE SEQUENCE [LARGE SCALE GENOMIC DNA]</scope>
    <source>
        <strain evidence="3">JCM 9091</strain>
    </source>
</reference>
<protein>
    <submittedName>
        <fullName evidence="2">Uncharacterized protein</fullName>
    </submittedName>
</protein>
<feature type="region of interest" description="Disordered" evidence="1">
    <location>
        <begin position="1"/>
        <end position="22"/>
    </location>
</feature>
<dbReference type="Proteomes" id="UP001501532">
    <property type="component" value="Unassembled WGS sequence"/>
</dbReference>
<proteinExistence type="predicted"/>
<comment type="caution">
    <text evidence="2">The sequence shown here is derived from an EMBL/GenBank/DDBJ whole genome shotgun (WGS) entry which is preliminary data.</text>
</comment>
<evidence type="ECO:0000313" key="2">
    <source>
        <dbReference type="EMBL" id="GAA3058135.1"/>
    </source>
</evidence>
<gene>
    <name evidence="2" type="ORF">GCM10010448_46990</name>
</gene>
<keyword evidence="3" id="KW-1185">Reference proteome</keyword>
<name>A0ABP6LTF1_9ACTN</name>
<evidence type="ECO:0000256" key="1">
    <source>
        <dbReference type="SAM" id="MobiDB-lite"/>
    </source>
</evidence>
<sequence>MLAPVQCKALDHPGGQRGLGGDLSLPDCDGYIQIGGGHLAGRDESRPGRGSHSLEQPLVPDPGGCKGPQEIVGLPGYGVPRKGRHTTRLGGRVPPAGYAERTSAGSAYP</sequence>
<accession>A0ABP6LTF1</accession>
<evidence type="ECO:0000313" key="3">
    <source>
        <dbReference type="Proteomes" id="UP001501532"/>
    </source>
</evidence>
<organism evidence="2 3">
    <name type="scientific">Streptomyces glomeratus</name>
    <dbReference type="NCBI Taxonomy" id="284452"/>
    <lineage>
        <taxon>Bacteria</taxon>
        <taxon>Bacillati</taxon>
        <taxon>Actinomycetota</taxon>
        <taxon>Actinomycetes</taxon>
        <taxon>Kitasatosporales</taxon>
        <taxon>Streptomycetaceae</taxon>
        <taxon>Streptomyces</taxon>
    </lineage>
</organism>
<feature type="region of interest" description="Disordered" evidence="1">
    <location>
        <begin position="36"/>
        <end position="109"/>
    </location>
</feature>